<dbReference type="PIRSF" id="PIRSF003113">
    <property type="entry name" value="BolA"/>
    <property type="match status" value="1"/>
</dbReference>
<dbReference type="Gene3D" id="3.10.20.90">
    <property type="entry name" value="Phosphatidylinositol 3-kinase Catalytic Subunit, Chain A, domain 1"/>
    <property type="match status" value="1"/>
</dbReference>
<evidence type="ECO:0000313" key="3">
    <source>
        <dbReference type="EMBL" id="MFD0950005.1"/>
    </source>
</evidence>
<organism evidence="3 4">
    <name type="scientific">Paraperlucidibaca wandonensis</name>
    <dbReference type="NCBI Taxonomy" id="1268273"/>
    <lineage>
        <taxon>Bacteria</taxon>
        <taxon>Pseudomonadati</taxon>
        <taxon>Pseudomonadota</taxon>
        <taxon>Gammaproteobacteria</taxon>
        <taxon>Moraxellales</taxon>
        <taxon>Moraxellaceae</taxon>
        <taxon>Paraperlucidibaca</taxon>
    </lineage>
</organism>
<dbReference type="RefSeq" id="WP_379070280.1">
    <property type="nucleotide sequence ID" value="NZ_JBHTIT010000001.1"/>
</dbReference>
<comment type="similarity">
    <text evidence="1 2">Belongs to the BolA/IbaG family.</text>
</comment>
<proteinExistence type="inferred from homology"/>
<gene>
    <name evidence="3" type="ORF">ACFQ0F_06325</name>
</gene>
<comment type="caution">
    <text evidence="3">The sequence shown here is derived from an EMBL/GenBank/DDBJ whole genome shotgun (WGS) entry which is preliminary data.</text>
</comment>
<reference evidence="4" key="1">
    <citation type="journal article" date="2019" name="Int. J. Syst. Evol. Microbiol.">
        <title>The Global Catalogue of Microorganisms (GCM) 10K type strain sequencing project: providing services to taxonomists for standard genome sequencing and annotation.</title>
        <authorList>
            <consortium name="The Broad Institute Genomics Platform"/>
            <consortium name="The Broad Institute Genome Sequencing Center for Infectious Disease"/>
            <person name="Wu L."/>
            <person name="Ma J."/>
        </authorList>
    </citation>
    <scope>NUCLEOTIDE SEQUENCE [LARGE SCALE GENOMIC DNA]</scope>
    <source>
        <strain evidence="4">CCUG 63419</strain>
    </source>
</reference>
<dbReference type="Proteomes" id="UP001597044">
    <property type="component" value="Unassembled WGS sequence"/>
</dbReference>
<evidence type="ECO:0000256" key="1">
    <source>
        <dbReference type="ARBA" id="ARBA00005578"/>
    </source>
</evidence>
<dbReference type="Pfam" id="PF01722">
    <property type="entry name" value="BolA"/>
    <property type="match status" value="1"/>
</dbReference>
<dbReference type="SUPFAM" id="SSF82657">
    <property type="entry name" value="BolA-like"/>
    <property type="match status" value="1"/>
</dbReference>
<dbReference type="PANTHER" id="PTHR46229:SF2">
    <property type="entry name" value="BOLA-LIKE PROTEIN 1"/>
    <property type="match status" value="1"/>
</dbReference>
<name>A0ABW3HH33_9GAMM</name>
<dbReference type="EMBL" id="JBHTIT010000001">
    <property type="protein sequence ID" value="MFD0950005.1"/>
    <property type="molecule type" value="Genomic_DNA"/>
</dbReference>
<evidence type="ECO:0000256" key="2">
    <source>
        <dbReference type="RuleBase" id="RU003860"/>
    </source>
</evidence>
<dbReference type="InterPro" id="IPR036065">
    <property type="entry name" value="BolA-like_sf"/>
</dbReference>
<sequence>MSSVSPSTASTSASSSREQRIIAAVTQAIQPSHIEVLNESHNHGGPGTETHYKLIAVSEAFQGQRAVARHQRIYAATAAERDTGLHALALHLYTPEEWAAIDAAPESPACRGGSQ</sequence>
<accession>A0ABW3HH33</accession>
<dbReference type="InterPro" id="IPR050961">
    <property type="entry name" value="BolA/IbaG_stress_morph_reg"/>
</dbReference>
<evidence type="ECO:0000313" key="4">
    <source>
        <dbReference type="Proteomes" id="UP001597044"/>
    </source>
</evidence>
<dbReference type="PANTHER" id="PTHR46229">
    <property type="entry name" value="BOLA TRANSCRIPTION REGULATOR"/>
    <property type="match status" value="1"/>
</dbReference>
<keyword evidence="4" id="KW-1185">Reference proteome</keyword>
<protein>
    <submittedName>
        <fullName evidence="3">BolA family protein</fullName>
    </submittedName>
</protein>
<dbReference type="InterPro" id="IPR002634">
    <property type="entry name" value="BolA"/>
</dbReference>